<evidence type="ECO:0000259" key="9">
    <source>
        <dbReference type="Pfam" id="PF00696"/>
    </source>
</evidence>
<dbReference type="UniPathway" id="UPA00098">
    <property type="reaction ID" value="UER00359"/>
</dbReference>
<dbReference type="EC" id="2.7.2.11" evidence="8"/>
<gene>
    <name evidence="8 10" type="primary">proB</name>
    <name evidence="10" type="ORF">G3M56_006320</name>
</gene>
<dbReference type="InterPro" id="IPR001048">
    <property type="entry name" value="Asp/Glu/Uridylate_kinase"/>
</dbReference>
<dbReference type="InterPro" id="IPR036393">
    <property type="entry name" value="AceGlu_kinase-like_sf"/>
</dbReference>
<feature type="binding site" evidence="8">
    <location>
        <position position="149"/>
    </location>
    <ligand>
        <name>substrate</name>
    </ligand>
</feature>
<evidence type="ECO:0000256" key="1">
    <source>
        <dbReference type="ARBA" id="ARBA00022490"/>
    </source>
</evidence>
<dbReference type="NCBIfam" id="TIGR01027">
    <property type="entry name" value="proB"/>
    <property type="match status" value="1"/>
</dbReference>
<comment type="pathway">
    <text evidence="8">Amino-acid biosynthesis; L-proline biosynthesis; L-glutamate 5-semialdehyde from L-glutamate: step 1/2.</text>
</comment>
<dbReference type="GO" id="GO:0055129">
    <property type="term" value="P:L-proline biosynthetic process"/>
    <property type="evidence" value="ECO:0007669"/>
    <property type="project" value="UniProtKB-UniRule"/>
</dbReference>
<keyword evidence="5 8" id="KW-0547">Nucleotide-binding</keyword>
<dbReference type="HAMAP" id="MF_00456">
    <property type="entry name" value="ProB"/>
    <property type="match status" value="1"/>
</dbReference>
<evidence type="ECO:0000256" key="6">
    <source>
        <dbReference type="ARBA" id="ARBA00022777"/>
    </source>
</evidence>
<dbReference type="SUPFAM" id="SSF53633">
    <property type="entry name" value="Carbamate kinase-like"/>
    <property type="match status" value="1"/>
</dbReference>
<evidence type="ECO:0000256" key="8">
    <source>
        <dbReference type="HAMAP-Rule" id="MF_00456"/>
    </source>
</evidence>
<dbReference type="RefSeq" id="WP_164362955.1">
    <property type="nucleotide sequence ID" value="NZ_CP066776.1"/>
</dbReference>
<dbReference type="FunFam" id="3.40.1160.10:FF:000006">
    <property type="entry name" value="Glutamate 5-kinase"/>
    <property type="match status" value="1"/>
</dbReference>
<comment type="similarity">
    <text evidence="8">Belongs to the glutamate 5-kinase family.</text>
</comment>
<dbReference type="InterPro" id="IPR005715">
    <property type="entry name" value="Glu_5kinase/COase_Synthase"/>
</dbReference>
<dbReference type="PRINTS" id="PR00474">
    <property type="entry name" value="GLU5KINASE"/>
</dbReference>
<dbReference type="PROSITE" id="PS00902">
    <property type="entry name" value="GLUTAMATE_5_KINASE"/>
    <property type="match status" value="1"/>
</dbReference>
<organism evidence="10 11">
    <name type="scientific">Sulfuriroseicoccus oceanibius</name>
    <dbReference type="NCBI Taxonomy" id="2707525"/>
    <lineage>
        <taxon>Bacteria</taxon>
        <taxon>Pseudomonadati</taxon>
        <taxon>Verrucomicrobiota</taxon>
        <taxon>Verrucomicrobiia</taxon>
        <taxon>Verrucomicrobiales</taxon>
        <taxon>Verrucomicrobiaceae</taxon>
        <taxon>Sulfuriroseicoccus</taxon>
    </lineage>
</organism>
<feature type="binding site" evidence="8">
    <location>
        <position position="8"/>
    </location>
    <ligand>
        <name>ATP</name>
        <dbReference type="ChEBI" id="CHEBI:30616"/>
    </ligand>
</feature>
<evidence type="ECO:0000256" key="5">
    <source>
        <dbReference type="ARBA" id="ARBA00022741"/>
    </source>
</evidence>
<keyword evidence="11" id="KW-1185">Reference proteome</keyword>
<keyword evidence="2 8" id="KW-0028">Amino-acid biosynthesis</keyword>
<reference evidence="10 11" key="1">
    <citation type="submission" date="2020-12" db="EMBL/GenBank/DDBJ databases">
        <title>Sulforoseuscoccus oceanibium gen. nov., sp. nov., a representative of the phylum Verrucomicrobia with special cytoplasmic membrane, and proposal of Sulforoseuscoccusaceae fam. nov.</title>
        <authorList>
            <person name="Xi F."/>
        </authorList>
    </citation>
    <scope>NUCLEOTIDE SEQUENCE [LARGE SCALE GENOMIC DNA]</scope>
    <source>
        <strain evidence="10 11">T37</strain>
    </source>
</reference>
<dbReference type="PANTHER" id="PTHR43654">
    <property type="entry name" value="GLUTAMATE 5-KINASE"/>
    <property type="match status" value="1"/>
</dbReference>
<keyword evidence="1 8" id="KW-0963">Cytoplasm</keyword>
<dbReference type="EMBL" id="CP066776">
    <property type="protein sequence ID" value="QQL46192.1"/>
    <property type="molecule type" value="Genomic_DNA"/>
</dbReference>
<comment type="caution">
    <text evidence="8">Lacks conserved residue(s) required for the propagation of feature annotation.</text>
</comment>
<accession>A0A6B3L1L4</accession>
<dbReference type="InterPro" id="IPR019797">
    <property type="entry name" value="Glutamate_5-kinase_CS"/>
</dbReference>
<dbReference type="InterPro" id="IPR041739">
    <property type="entry name" value="G5K_ProB"/>
</dbReference>
<keyword evidence="3 8" id="KW-0641">Proline biosynthesis</keyword>
<keyword evidence="6 8" id="KW-0418">Kinase</keyword>
<dbReference type="AlphaFoldDB" id="A0A6B3L1L4"/>
<evidence type="ECO:0000256" key="4">
    <source>
        <dbReference type="ARBA" id="ARBA00022679"/>
    </source>
</evidence>
<comment type="function">
    <text evidence="8">Catalyzes the transfer of a phosphate group to glutamate to form L-glutamate 5-phosphate.</text>
</comment>
<protein>
    <recommendedName>
        <fullName evidence="8">Glutamate 5-kinase</fullName>
        <ecNumber evidence="8">2.7.2.11</ecNumber>
    </recommendedName>
    <alternativeName>
        <fullName evidence="8">Gamma-glutamyl kinase</fullName>
        <shortName evidence="8">GK</shortName>
    </alternativeName>
</protein>
<evidence type="ECO:0000256" key="2">
    <source>
        <dbReference type="ARBA" id="ARBA00022605"/>
    </source>
</evidence>
<sequence length="262" mass="27923">MSERIVIKIGTGVLTRDAGIGIDEPIVARLADTLATLAASGHEIILVSSGAVGTALSELAIDTRPTDVAELQSLAAIGQARLMQIYNKHLGTHGLTAGQMLLTYSDLESDGRRERVMRTLEALVARPNVIPIINENDTVAVEELRYGDNDTLSAVIATLGHADKLVLLTSVDGLLATGPNGESSTIEEISDFTAALSHVKDEKGRLSVGGMASKLDAARRAVENGVETWIANGKRCQNLHDMLYGNDKRRTRITPTPPPPKS</sequence>
<evidence type="ECO:0000313" key="11">
    <source>
        <dbReference type="Proteomes" id="UP000475117"/>
    </source>
</evidence>
<dbReference type="InterPro" id="IPR011529">
    <property type="entry name" value="Glu_5kinase"/>
</dbReference>
<keyword evidence="4 8" id="KW-0808">Transferase</keyword>
<dbReference type="PANTHER" id="PTHR43654:SF1">
    <property type="entry name" value="ISOPENTENYL PHOSPHATE KINASE"/>
    <property type="match status" value="1"/>
</dbReference>
<dbReference type="CDD" id="cd04242">
    <property type="entry name" value="AAK_G5K_ProB"/>
    <property type="match status" value="1"/>
</dbReference>
<dbReference type="GO" id="GO:0005829">
    <property type="term" value="C:cytosol"/>
    <property type="evidence" value="ECO:0007669"/>
    <property type="project" value="TreeGrafter"/>
</dbReference>
<dbReference type="PIRSF" id="PIRSF000729">
    <property type="entry name" value="GK"/>
    <property type="match status" value="1"/>
</dbReference>
<dbReference type="GO" id="GO:0005524">
    <property type="term" value="F:ATP binding"/>
    <property type="evidence" value="ECO:0007669"/>
    <property type="project" value="UniProtKB-KW"/>
</dbReference>
<feature type="domain" description="Aspartate/glutamate/uridylate kinase" evidence="9">
    <location>
        <begin position="4"/>
        <end position="232"/>
    </location>
</feature>
<evidence type="ECO:0000256" key="3">
    <source>
        <dbReference type="ARBA" id="ARBA00022650"/>
    </source>
</evidence>
<dbReference type="InterPro" id="IPR001057">
    <property type="entry name" value="Glu/AcGlu_kinase"/>
</dbReference>
<evidence type="ECO:0000256" key="7">
    <source>
        <dbReference type="ARBA" id="ARBA00022840"/>
    </source>
</evidence>
<feature type="binding site" evidence="8">
    <location>
        <position position="49"/>
    </location>
    <ligand>
        <name>substrate</name>
    </ligand>
</feature>
<dbReference type="Pfam" id="PF00696">
    <property type="entry name" value="AA_kinase"/>
    <property type="match status" value="1"/>
</dbReference>
<dbReference type="GO" id="GO:0004349">
    <property type="term" value="F:glutamate 5-kinase activity"/>
    <property type="evidence" value="ECO:0007669"/>
    <property type="project" value="UniProtKB-UniRule"/>
</dbReference>
<dbReference type="Gene3D" id="3.40.1160.10">
    <property type="entry name" value="Acetylglutamate kinase-like"/>
    <property type="match status" value="1"/>
</dbReference>
<keyword evidence="7 8" id="KW-0067">ATP-binding</keyword>
<name>A0A6B3L1L4_9BACT</name>
<dbReference type="Proteomes" id="UP000475117">
    <property type="component" value="Chromosome"/>
</dbReference>
<comment type="catalytic activity">
    <reaction evidence="8">
        <text>L-glutamate + ATP = L-glutamyl 5-phosphate + ADP</text>
        <dbReference type="Rhea" id="RHEA:14877"/>
        <dbReference type="ChEBI" id="CHEBI:29985"/>
        <dbReference type="ChEBI" id="CHEBI:30616"/>
        <dbReference type="ChEBI" id="CHEBI:58274"/>
        <dbReference type="ChEBI" id="CHEBI:456216"/>
        <dbReference type="EC" id="2.7.2.11"/>
    </reaction>
</comment>
<comment type="subcellular location">
    <subcellularLocation>
        <location evidence="8">Cytoplasm</location>
    </subcellularLocation>
</comment>
<dbReference type="KEGG" id="soa:G3M56_006320"/>
<proteinExistence type="inferred from homology"/>
<feature type="binding site" evidence="8">
    <location>
        <position position="137"/>
    </location>
    <ligand>
        <name>substrate</name>
    </ligand>
</feature>
<evidence type="ECO:0000313" key="10">
    <source>
        <dbReference type="EMBL" id="QQL46192.1"/>
    </source>
</evidence>